<comment type="similarity">
    <text evidence="1 4">Belongs to the glycosyl hydrolase 26 family.</text>
</comment>
<dbReference type="InterPro" id="IPR022790">
    <property type="entry name" value="GH26_dom"/>
</dbReference>
<evidence type="ECO:0000256" key="3">
    <source>
        <dbReference type="ARBA" id="ARBA00023295"/>
    </source>
</evidence>
<comment type="caution">
    <text evidence="6">The sequence shown here is derived from an EMBL/GenBank/DDBJ whole genome shotgun (WGS) entry which is preliminary data.</text>
</comment>
<dbReference type="Gene3D" id="3.20.20.80">
    <property type="entry name" value="Glycosidases"/>
    <property type="match status" value="1"/>
</dbReference>
<dbReference type="InterPro" id="IPR017853">
    <property type="entry name" value="GH"/>
</dbReference>
<name>A0ABN2MFE5_9MICO</name>
<reference evidence="6 7" key="1">
    <citation type="journal article" date="2019" name="Int. J. Syst. Evol. Microbiol.">
        <title>The Global Catalogue of Microorganisms (GCM) 10K type strain sequencing project: providing services to taxonomists for standard genome sequencing and annotation.</title>
        <authorList>
            <consortium name="The Broad Institute Genomics Platform"/>
            <consortium name="The Broad Institute Genome Sequencing Center for Infectious Disease"/>
            <person name="Wu L."/>
            <person name="Ma J."/>
        </authorList>
    </citation>
    <scope>NUCLEOTIDE SEQUENCE [LARGE SCALE GENOMIC DNA]</scope>
    <source>
        <strain evidence="6 7">JCM 14323</strain>
    </source>
</reference>
<dbReference type="SUPFAM" id="SSF51445">
    <property type="entry name" value="(Trans)glycosidases"/>
    <property type="match status" value="1"/>
</dbReference>
<gene>
    <name evidence="6" type="ORF">GCM10009750_04110</name>
</gene>
<evidence type="ECO:0000256" key="1">
    <source>
        <dbReference type="ARBA" id="ARBA00007754"/>
    </source>
</evidence>
<evidence type="ECO:0000256" key="4">
    <source>
        <dbReference type="PROSITE-ProRule" id="PRU01100"/>
    </source>
</evidence>
<dbReference type="PANTHER" id="PTHR40079:SF4">
    <property type="entry name" value="GH26 DOMAIN-CONTAINING PROTEIN-RELATED"/>
    <property type="match status" value="1"/>
</dbReference>
<feature type="active site" description="Proton donor" evidence="4">
    <location>
        <position position="185"/>
    </location>
</feature>
<accession>A0ABN2MFE5</accession>
<keyword evidence="3 4" id="KW-0326">Glycosidase</keyword>
<feature type="active site" description="Nucleophile" evidence="4">
    <location>
        <position position="308"/>
    </location>
</feature>
<dbReference type="Pfam" id="PF02156">
    <property type="entry name" value="Glyco_hydro_26"/>
    <property type="match status" value="1"/>
</dbReference>
<evidence type="ECO:0000313" key="6">
    <source>
        <dbReference type="EMBL" id="GAA1824502.1"/>
    </source>
</evidence>
<dbReference type="EMBL" id="BAAANK010000001">
    <property type="protein sequence ID" value="GAA1824502.1"/>
    <property type="molecule type" value="Genomic_DNA"/>
</dbReference>
<dbReference type="Proteomes" id="UP001501746">
    <property type="component" value="Unassembled WGS sequence"/>
</dbReference>
<evidence type="ECO:0000313" key="7">
    <source>
        <dbReference type="Proteomes" id="UP001501746"/>
    </source>
</evidence>
<dbReference type="InterPro" id="IPR000805">
    <property type="entry name" value="Glyco_hydro_26"/>
</dbReference>
<proteinExistence type="inferred from homology"/>
<dbReference type="PROSITE" id="PS51764">
    <property type="entry name" value="GH26"/>
    <property type="match status" value="1"/>
</dbReference>
<dbReference type="RefSeq" id="WP_157425920.1">
    <property type="nucleotide sequence ID" value="NZ_BAAANK010000001.1"/>
</dbReference>
<organism evidence="6 7">
    <name type="scientific">Agromyces salentinus</name>
    <dbReference type="NCBI Taxonomy" id="269421"/>
    <lineage>
        <taxon>Bacteria</taxon>
        <taxon>Bacillati</taxon>
        <taxon>Actinomycetota</taxon>
        <taxon>Actinomycetes</taxon>
        <taxon>Micrococcales</taxon>
        <taxon>Microbacteriaceae</taxon>
        <taxon>Agromyces</taxon>
    </lineage>
</organism>
<keyword evidence="7" id="KW-1185">Reference proteome</keyword>
<protein>
    <recommendedName>
        <fullName evidence="5">GH26 domain-containing protein</fullName>
    </recommendedName>
</protein>
<evidence type="ECO:0000259" key="5">
    <source>
        <dbReference type="PROSITE" id="PS51764"/>
    </source>
</evidence>
<evidence type="ECO:0000256" key="2">
    <source>
        <dbReference type="ARBA" id="ARBA00022801"/>
    </source>
</evidence>
<sequence>MTGPVSGDAGLDTSETAPGVGVLEYLAGDHGGRIISAMHHDHPYEDPAEADDLHRRVAAETGVYPALYSADFLTGRTVPFRANMIDEVIRQWRNGRLVQIMFHVSPPQYTVEQEVEGGWGTDAAADALPGPNRVYSHLPEDRWAELLRDGTELNANWRRRMDEYAGHLKRLDDAGVTVLLRPFHEMNQHVFWWGGRPGPGGTAGLFRMFRRHLEEEWGLHDIVWVWNIQDLPDDYGHLDGDEKFARYRGLAGGIPEYDANDWDSFNPGADAYDVLSVDFYDDEGYSPRRYEQARRIAERDGKPMIIGETFVLPGPDVLRTQPAWALAMPWGERTWLHNTPDAMAAFYRGSIGAADLPRFVASGPAGR</sequence>
<feature type="domain" description="GH26" evidence="5">
    <location>
        <begin position="17"/>
        <end position="359"/>
    </location>
</feature>
<dbReference type="PANTHER" id="PTHR40079">
    <property type="entry name" value="MANNAN ENDO-1,4-BETA-MANNOSIDASE E-RELATED"/>
    <property type="match status" value="1"/>
</dbReference>
<keyword evidence="2 4" id="KW-0378">Hydrolase</keyword>